<gene>
    <name evidence="1" type="ORF">JKP88DRAFT_244268</name>
</gene>
<accession>A0A835Z8X3</accession>
<keyword evidence="2" id="KW-1185">Reference proteome</keyword>
<dbReference type="EMBL" id="JAFCMP010000124">
    <property type="protein sequence ID" value="KAG5185629.1"/>
    <property type="molecule type" value="Genomic_DNA"/>
</dbReference>
<dbReference type="Proteomes" id="UP000664859">
    <property type="component" value="Unassembled WGS sequence"/>
</dbReference>
<evidence type="ECO:0008006" key="3">
    <source>
        <dbReference type="Google" id="ProtNLM"/>
    </source>
</evidence>
<sequence length="741" mass="82990">MNEANKPSASMLETTEQQDKRMLEALWKVAAQKLDATQLTLVKQAGPVLLRHELLAATIIVHSTDKTLESFFEVVAEILRRYIEKCAKRDQQFHAAEAKFMEGSLMSLRMPSVAAAPTCAAVMCNIQSVQTRHYRAWERRTRAFNFKLLPVRELLMARVARNIIGPRNQVGTWAFKFGHVTPDLIRHHRRLQAGKVASQRLAGMGLREPLPNSALPKNTMWRTTGLRGPIMLRATRATARSRTRYAFKARMCRSQKTDLDEPQVLQMPADVTVPAFQASGTAGLSGILIRECWPAFRDCILRDKCANVVSGTPGVGKSWFAWWFMACLLRGTEGRAPLPFVVYQRRANQSFLLGRDGRVFRGSAGAFAGQLTHLGSDAWLILDGLQPEDIIRHHVLVICASRPSAYKVLYPLAEYPTMTEERLQKLYGWYRGVPRCVLTIPSREACLEMDEHAFNGVVAQARRKPSKVLTMVASGYIPEPYHKVLYNEPIDERFELVRLIFACRKVTELLLENVKKAGEQALTQVFDDLQKYPGQAALCGQVFEVLMINALAAGCDVPVSSSTIATHLNSERVSCDEHTSVRANDLALKGGRRVHVQYTISTFEEDLKDCWQREGVWGGRTLLVPDGANFPEVDAILLPARPAGVASTGSGQACVDEIELCQFTVSRNNRVLHRTQLGRVLAALPAARQYTLYYIVPAAEHGTFRLKSITRETVVGEAQCRLDRVKLRVISPSRPFQDWAL</sequence>
<reference evidence="1" key="1">
    <citation type="submission" date="2021-02" db="EMBL/GenBank/DDBJ databases">
        <title>First Annotated Genome of the Yellow-green Alga Tribonema minus.</title>
        <authorList>
            <person name="Mahan K.M."/>
        </authorList>
    </citation>
    <scope>NUCLEOTIDE SEQUENCE</scope>
    <source>
        <strain evidence="1">UTEX B ZZ1240</strain>
    </source>
</reference>
<proteinExistence type="predicted"/>
<evidence type="ECO:0000313" key="2">
    <source>
        <dbReference type="Proteomes" id="UP000664859"/>
    </source>
</evidence>
<evidence type="ECO:0000313" key="1">
    <source>
        <dbReference type="EMBL" id="KAG5185629.1"/>
    </source>
</evidence>
<organism evidence="1 2">
    <name type="scientific">Tribonema minus</name>
    <dbReference type="NCBI Taxonomy" id="303371"/>
    <lineage>
        <taxon>Eukaryota</taxon>
        <taxon>Sar</taxon>
        <taxon>Stramenopiles</taxon>
        <taxon>Ochrophyta</taxon>
        <taxon>PX clade</taxon>
        <taxon>Xanthophyceae</taxon>
        <taxon>Tribonematales</taxon>
        <taxon>Tribonemataceae</taxon>
        <taxon>Tribonema</taxon>
    </lineage>
</organism>
<comment type="caution">
    <text evidence="1">The sequence shown here is derived from an EMBL/GenBank/DDBJ whole genome shotgun (WGS) entry which is preliminary data.</text>
</comment>
<dbReference type="PANTHER" id="PTHR33129">
    <property type="entry name" value="PROTEIN KINASE DOMAIN-CONTAINING PROTEIN-RELATED"/>
    <property type="match status" value="1"/>
</dbReference>
<dbReference type="OrthoDB" id="540563at2759"/>
<dbReference type="PANTHER" id="PTHR33129:SF1">
    <property type="entry name" value="ATP-BINDING PROTEIN"/>
    <property type="match status" value="1"/>
</dbReference>
<dbReference type="InterPro" id="IPR052980">
    <property type="entry name" value="Crinkler_effector"/>
</dbReference>
<name>A0A835Z8X3_9STRA</name>
<dbReference type="AlphaFoldDB" id="A0A835Z8X3"/>
<protein>
    <recommendedName>
        <fullName evidence="3">Crinkler (CRN) family protein</fullName>
    </recommendedName>
</protein>